<dbReference type="EMBL" id="JACASE010000017">
    <property type="protein sequence ID" value="KAF6397015.1"/>
    <property type="molecule type" value="Genomic_DNA"/>
</dbReference>
<gene>
    <name evidence="1" type="ORF">HJG63_009692</name>
</gene>
<name>A0A7J8BEZ0_ROUAE</name>
<proteinExistence type="predicted"/>
<protein>
    <submittedName>
        <fullName evidence="1">Uncharacterized protein</fullName>
    </submittedName>
</protein>
<evidence type="ECO:0000313" key="2">
    <source>
        <dbReference type="Proteomes" id="UP000593571"/>
    </source>
</evidence>
<evidence type="ECO:0000313" key="1">
    <source>
        <dbReference type="EMBL" id="KAF6397015.1"/>
    </source>
</evidence>
<keyword evidence="2" id="KW-1185">Reference proteome</keyword>
<organism evidence="1 2">
    <name type="scientific">Rousettus aegyptiacus</name>
    <name type="common">Egyptian fruit bat</name>
    <name type="synonym">Pteropus aegyptiacus</name>
    <dbReference type="NCBI Taxonomy" id="9407"/>
    <lineage>
        <taxon>Eukaryota</taxon>
        <taxon>Metazoa</taxon>
        <taxon>Chordata</taxon>
        <taxon>Craniata</taxon>
        <taxon>Vertebrata</taxon>
        <taxon>Euteleostomi</taxon>
        <taxon>Mammalia</taxon>
        <taxon>Eutheria</taxon>
        <taxon>Laurasiatheria</taxon>
        <taxon>Chiroptera</taxon>
        <taxon>Yinpterochiroptera</taxon>
        <taxon>Pteropodoidea</taxon>
        <taxon>Pteropodidae</taxon>
        <taxon>Rousettinae</taxon>
        <taxon>Rousettus</taxon>
    </lineage>
</organism>
<comment type="caution">
    <text evidence="1">The sequence shown here is derived from an EMBL/GenBank/DDBJ whole genome shotgun (WGS) entry which is preliminary data.</text>
</comment>
<accession>A0A7J8BEZ0</accession>
<reference evidence="1 2" key="1">
    <citation type="journal article" date="2020" name="Nature">
        <title>Six reference-quality genomes reveal evolution of bat adaptations.</title>
        <authorList>
            <person name="Jebb D."/>
            <person name="Huang Z."/>
            <person name="Pippel M."/>
            <person name="Hughes G.M."/>
            <person name="Lavrichenko K."/>
            <person name="Devanna P."/>
            <person name="Winkler S."/>
            <person name="Jermiin L.S."/>
            <person name="Skirmuntt E.C."/>
            <person name="Katzourakis A."/>
            <person name="Burkitt-Gray L."/>
            <person name="Ray D.A."/>
            <person name="Sullivan K.A.M."/>
            <person name="Roscito J.G."/>
            <person name="Kirilenko B.M."/>
            <person name="Davalos L.M."/>
            <person name="Corthals A.P."/>
            <person name="Power M.L."/>
            <person name="Jones G."/>
            <person name="Ransome R.D."/>
            <person name="Dechmann D.K.N."/>
            <person name="Locatelli A.G."/>
            <person name="Puechmaille S.J."/>
            <person name="Fedrigo O."/>
            <person name="Jarvis E.D."/>
            <person name="Hiller M."/>
            <person name="Vernes S.C."/>
            <person name="Myers E.W."/>
            <person name="Teeling E.C."/>
        </authorList>
    </citation>
    <scope>NUCLEOTIDE SEQUENCE [LARGE SCALE GENOMIC DNA]</scope>
    <source>
        <strain evidence="1">MRouAeg1</strain>
        <tissue evidence="1">Muscle</tissue>
    </source>
</reference>
<sequence>MCFHSFISRNRQDYAPSRGSEGESVSLPFLHLGGHLHSLAYGPFHLQSHWCSYIALLQLPLPLTSLSLILTPLPPTYKDPSNYTGPTWTIQDNFFFKKIHNIITHVKFVLPCKGTYSQVPGNNRI</sequence>
<dbReference type="AlphaFoldDB" id="A0A7J8BEZ0"/>
<dbReference type="Proteomes" id="UP000593571">
    <property type="component" value="Unassembled WGS sequence"/>
</dbReference>